<dbReference type="InterPro" id="IPR058163">
    <property type="entry name" value="LysR-type_TF_proteobact-type"/>
</dbReference>
<sequence length="313" mass="35071">MLEAMEQYVKVVELGSFSAAAKVLGKNPSTITRRFDQLEHELGTRLIIRSTRRLELTPDGEQFYSQCIGILSSVAEVKGGFQNKTSLVNGLIHLTTFDTFGRETLVPLMPAFRKRYPHARVALSLENKMTDLHASPYDLAIRYGRPEDSNLIYRPLMEMSAVLVAGAEYVNQCPPLHSPEDLHQHPCLAFLKPRQFTWWYFNKGAESRKVRIDPVLASEGGAPLLMWARANQGVALVSRAFVEEDLASGRLIELLPDWQASLTEHNAAMLYLTWKSAAAKKPIVRAMVDFLVEALEPRYSSADALKNDDPSAI</sequence>
<dbReference type="GO" id="GO:0003677">
    <property type="term" value="F:DNA binding"/>
    <property type="evidence" value="ECO:0007669"/>
    <property type="project" value="UniProtKB-KW"/>
</dbReference>
<dbReference type="GO" id="GO:0003700">
    <property type="term" value="F:DNA-binding transcription factor activity"/>
    <property type="evidence" value="ECO:0007669"/>
    <property type="project" value="InterPro"/>
</dbReference>
<dbReference type="Proteomes" id="UP000628710">
    <property type="component" value="Unassembled WGS sequence"/>
</dbReference>
<keyword evidence="7" id="KW-1185">Reference proteome</keyword>
<keyword evidence="2" id="KW-0805">Transcription regulation</keyword>
<keyword evidence="4" id="KW-0804">Transcription</keyword>
<protein>
    <submittedName>
        <fullName evidence="6">LysR family transcriptional regulator</fullName>
    </submittedName>
</protein>
<dbReference type="InterPro" id="IPR005119">
    <property type="entry name" value="LysR_subst-bd"/>
</dbReference>
<evidence type="ECO:0000256" key="2">
    <source>
        <dbReference type="ARBA" id="ARBA00023015"/>
    </source>
</evidence>
<dbReference type="EMBL" id="JAEMNX010000015">
    <property type="protein sequence ID" value="MBJ7538655.1"/>
    <property type="molecule type" value="Genomic_DNA"/>
</dbReference>
<dbReference type="SUPFAM" id="SSF53850">
    <property type="entry name" value="Periplasmic binding protein-like II"/>
    <property type="match status" value="1"/>
</dbReference>
<evidence type="ECO:0000256" key="3">
    <source>
        <dbReference type="ARBA" id="ARBA00023125"/>
    </source>
</evidence>
<evidence type="ECO:0000259" key="5">
    <source>
        <dbReference type="PROSITE" id="PS50931"/>
    </source>
</evidence>
<evidence type="ECO:0000256" key="1">
    <source>
        <dbReference type="ARBA" id="ARBA00009437"/>
    </source>
</evidence>
<dbReference type="InterPro" id="IPR036390">
    <property type="entry name" value="WH_DNA-bd_sf"/>
</dbReference>
<dbReference type="Pfam" id="PF03466">
    <property type="entry name" value="LysR_substrate"/>
    <property type="match status" value="1"/>
</dbReference>
<evidence type="ECO:0000256" key="4">
    <source>
        <dbReference type="ARBA" id="ARBA00023163"/>
    </source>
</evidence>
<proteinExistence type="inferred from homology"/>
<keyword evidence="3" id="KW-0238">DNA-binding</keyword>
<name>A0A934JWN1_9GAMM</name>
<evidence type="ECO:0000313" key="6">
    <source>
        <dbReference type="EMBL" id="MBJ7538655.1"/>
    </source>
</evidence>
<dbReference type="PANTHER" id="PTHR30537">
    <property type="entry name" value="HTH-TYPE TRANSCRIPTIONAL REGULATOR"/>
    <property type="match status" value="1"/>
</dbReference>
<comment type="similarity">
    <text evidence="1">Belongs to the LysR transcriptional regulatory family.</text>
</comment>
<dbReference type="Pfam" id="PF00126">
    <property type="entry name" value="HTH_1"/>
    <property type="match status" value="1"/>
</dbReference>
<dbReference type="CDD" id="cd08422">
    <property type="entry name" value="PBP2_CrgA_like"/>
    <property type="match status" value="1"/>
</dbReference>
<dbReference type="Gene3D" id="3.40.190.290">
    <property type="match status" value="1"/>
</dbReference>
<reference evidence="6" key="1">
    <citation type="submission" date="2020-12" db="EMBL/GenBank/DDBJ databases">
        <title>Marinomonas arctica sp. nov., a psychrotolerant bacterium isolated from the Arctic.</title>
        <authorList>
            <person name="Zhang Y."/>
        </authorList>
    </citation>
    <scope>NUCLEOTIDE SEQUENCE</scope>
    <source>
        <strain evidence="6">C1424</strain>
    </source>
</reference>
<gene>
    <name evidence="6" type="ORF">I8J31_13295</name>
</gene>
<organism evidence="6 7">
    <name type="scientific">Marinomonas transparens</name>
    <dbReference type="NCBI Taxonomy" id="2795388"/>
    <lineage>
        <taxon>Bacteria</taxon>
        <taxon>Pseudomonadati</taxon>
        <taxon>Pseudomonadota</taxon>
        <taxon>Gammaproteobacteria</taxon>
        <taxon>Oceanospirillales</taxon>
        <taxon>Oceanospirillaceae</taxon>
        <taxon>Marinomonas</taxon>
    </lineage>
</organism>
<evidence type="ECO:0000313" key="7">
    <source>
        <dbReference type="Proteomes" id="UP000628710"/>
    </source>
</evidence>
<dbReference type="Gene3D" id="1.10.10.10">
    <property type="entry name" value="Winged helix-like DNA-binding domain superfamily/Winged helix DNA-binding domain"/>
    <property type="match status" value="1"/>
</dbReference>
<dbReference type="InterPro" id="IPR036388">
    <property type="entry name" value="WH-like_DNA-bd_sf"/>
</dbReference>
<dbReference type="InterPro" id="IPR000847">
    <property type="entry name" value="LysR_HTH_N"/>
</dbReference>
<dbReference type="FunFam" id="1.10.10.10:FF:000001">
    <property type="entry name" value="LysR family transcriptional regulator"/>
    <property type="match status" value="1"/>
</dbReference>
<accession>A0A934JWN1</accession>
<dbReference type="AlphaFoldDB" id="A0A934JWN1"/>
<feature type="domain" description="HTH lysR-type" evidence="5">
    <location>
        <begin position="1"/>
        <end position="57"/>
    </location>
</feature>
<comment type="caution">
    <text evidence="6">The sequence shown here is derived from an EMBL/GenBank/DDBJ whole genome shotgun (WGS) entry which is preliminary data.</text>
</comment>
<dbReference type="PANTHER" id="PTHR30537:SF5">
    <property type="entry name" value="HTH-TYPE TRANSCRIPTIONAL ACTIVATOR TTDR-RELATED"/>
    <property type="match status" value="1"/>
</dbReference>
<dbReference type="PROSITE" id="PS50931">
    <property type="entry name" value="HTH_LYSR"/>
    <property type="match status" value="1"/>
</dbReference>
<dbReference type="SUPFAM" id="SSF46785">
    <property type="entry name" value="Winged helix' DNA-binding domain"/>
    <property type="match status" value="1"/>
</dbReference>